<dbReference type="GO" id="GO:0016773">
    <property type="term" value="F:phosphotransferase activity, alcohol group as acceptor"/>
    <property type="evidence" value="ECO:0007669"/>
    <property type="project" value="InterPro"/>
</dbReference>
<evidence type="ECO:0000313" key="1">
    <source>
        <dbReference type="EMBL" id="GGM41211.1"/>
    </source>
</evidence>
<gene>
    <name evidence="1" type="ORF">GCM10010102_40900</name>
</gene>
<reference evidence="1" key="1">
    <citation type="journal article" date="2014" name="Int. J. Syst. Evol. Microbiol.">
        <title>Complete genome sequence of Corynebacterium casei LMG S-19264T (=DSM 44701T), isolated from a smear-ripened cheese.</title>
        <authorList>
            <consortium name="US DOE Joint Genome Institute (JGI-PGF)"/>
            <person name="Walter F."/>
            <person name="Albersmeier A."/>
            <person name="Kalinowski J."/>
            <person name="Ruckert C."/>
        </authorList>
    </citation>
    <scope>NUCLEOTIDE SEQUENCE</scope>
    <source>
        <strain evidence="1">JCM 3051</strain>
    </source>
</reference>
<dbReference type="InterPro" id="IPR006748">
    <property type="entry name" value="NH2Glyco/OHUrea_AB-resist_kin"/>
</dbReference>
<comment type="caution">
    <text evidence="1">The sequence shown here is derived from an EMBL/GenBank/DDBJ whole genome shotgun (WGS) entry which is preliminary data.</text>
</comment>
<organism evidence="1 2">
    <name type="scientific">Promicromonospora citrea</name>
    <dbReference type="NCBI Taxonomy" id="43677"/>
    <lineage>
        <taxon>Bacteria</taxon>
        <taxon>Bacillati</taxon>
        <taxon>Actinomycetota</taxon>
        <taxon>Actinomycetes</taxon>
        <taxon>Micrococcales</taxon>
        <taxon>Promicromonosporaceae</taxon>
        <taxon>Promicromonospora</taxon>
    </lineage>
</organism>
<accession>A0A8H9L9N3</accession>
<sequence>MIEVPETFRAMPRWWAASPEEREWLAGLPHRVATWCARWELTVDGPARHGSNALVVPVLHADGRAALRLAPPGDDTAALSAALRFWRGHGVVTELAADAGQGALLLERLDADRPLTAEPLGVAFPAIGRIARRLAVPAGDDVAPGLDSATDEVAARADDLIGAWERLGRPFDRTVIDTAADAATVVLAGRRDPVAVDTDLHFGQVLRDADGRWCVVDPVLRRGDAERTAVEVLWHRVDEMTDREIPSWFDVLVEAAELDPDLARAWALWRVTEYRLWGLEHGLTLDPARCARVSEALGGRRQARRRPPPAS</sequence>
<evidence type="ECO:0000313" key="2">
    <source>
        <dbReference type="Proteomes" id="UP000655589"/>
    </source>
</evidence>
<dbReference type="Pfam" id="PF04655">
    <property type="entry name" value="APH_6_hur"/>
    <property type="match status" value="1"/>
</dbReference>
<proteinExistence type="predicted"/>
<dbReference type="EMBL" id="BMPT01000022">
    <property type="protein sequence ID" value="GGM41211.1"/>
    <property type="molecule type" value="Genomic_DNA"/>
</dbReference>
<dbReference type="GO" id="GO:0019748">
    <property type="term" value="P:secondary metabolic process"/>
    <property type="evidence" value="ECO:0007669"/>
    <property type="project" value="InterPro"/>
</dbReference>
<reference evidence="1" key="2">
    <citation type="submission" date="2020-09" db="EMBL/GenBank/DDBJ databases">
        <authorList>
            <person name="Sun Q."/>
            <person name="Ohkuma M."/>
        </authorList>
    </citation>
    <scope>NUCLEOTIDE SEQUENCE</scope>
    <source>
        <strain evidence="1">JCM 3051</strain>
    </source>
</reference>
<dbReference type="Proteomes" id="UP000655589">
    <property type="component" value="Unassembled WGS sequence"/>
</dbReference>
<keyword evidence="1" id="KW-0808">Transferase</keyword>
<name>A0A8H9L9N3_9MICO</name>
<dbReference type="InterPro" id="IPR011009">
    <property type="entry name" value="Kinase-like_dom_sf"/>
</dbReference>
<protein>
    <submittedName>
        <fullName evidence="1">Aminoglycoside O-phosphotransferase</fullName>
    </submittedName>
</protein>
<dbReference type="RefSeq" id="WP_171103032.1">
    <property type="nucleotide sequence ID" value="NZ_BMPT01000022.1"/>
</dbReference>
<dbReference type="SUPFAM" id="SSF56112">
    <property type="entry name" value="Protein kinase-like (PK-like)"/>
    <property type="match status" value="1"/>
</dbReference>
<dbReference type="AlphaFoldDB" id="A0A8H9L9N3"/>
<keyword evidence="2" id="KW-1185">Reference proteome</keyword>